<reference evidence="1" key="1">
    <citation type="submission" date="2020-02" db="EMBL/GenBank/DDBJ databases">
        <authorList>
            <person name="Meier V. D."/>
        </authorList>
    </citation>
    <scope>NUCLEOTIDE SEQUENCE</scope>
    <source>
        <strain evidence="1">AVDCRST_MAG87</strain>
    </source>
</reference>
<protein>
    <submittedName>
        <fullName evidence="1">Uncharacterized protein</fullName>
    </submittedName>
</protein>
<organism evidence="1">
    <name type="scientific">uncultured Thermomicrobiales bacterium</name>
    <dbReference type="NCBI Taxonomy" id="1645740"/>
    <lineage>
        <taxon>Bacteria</taxon>
        <taxon>Pseudomonadati</taxon>
        <taxon>Thermomicrobiota</taxon>
        <taxon>Thermomicrobia</taxon>
        <taxon>Thermomicrobiales</taxon>
        <taxon>environmental samples</taxon>
    </lineage>
</organism>
<dbReference type="AlphaFoldDB" id="A0A6J4UIZ9"/>
<accession>A0A6J4UIZ9</accession>
<gene>
    <name evidence="1" type="ORF">AVDCRST_MAG87-841</name>
</gene>
<proteinExistence type="predicted"/>
<dbReference type="EMBL" id="CADCWJ010000201">
    <property type="protein sequence ID" value="CAA9550734.1"/>
    <property type="molecule type" value="Genomic_DNA"/>
</dbReference>
<sequence length="48" mass="4984">MLLLLAGLGGQLGGDRVECRLALEKFAVGEFVRADGSVDVPTPDQGDP</sequence>
<name>A0A6J4UIZ9_9BACT</name>
<evidence type="ECO:0000313" key="1">
    <source>
        <dbReference type="EMBL" id="CAA9550734.1"/>
    </source>
</evidence>